<dbReference type="GO" id="GO:0004222">
    <property type="term" value="F:metalloendopeptidase activity"/>
    <property type="evidence" value="ECO:0007669"/>
    <property type="project" value="InterPro"/>
</dbReference>
<dbReference type="Proteomes" id="UP000649617">
    <property type="component" value="Unassembled WGS sequence"/>
</dbReference>
<dbReference type="PROSITE" id="PS00113">
    <property type="entry name" value="ADENYLATE_KINASE"/>
    <property type="match status" value="1"/>
</dbReference>
<dbReference type="SUPFAM" id="SSF52540">
    <property type="entry name" value="P-loop containing nucleoside triphosphate hydrolases"/>
    <property type="match status" value="2"/>
</dbReference>
<protein>
    <submittedName>
        <fullName evidence="5">Ak8 protein</fullName>
    </submittedName>
</protein>
<dbReference type="InterPro" id="IPR000850">
    <property type="entry name" value="Adenylat/UMP-CMP_kin"/>
</dbReference>
<dbReference type="Gene3D" id="3.40.50.300">
    <property type="entry name" value="P-loop containing nucleotide triphosphate hydrolases"/>
    <property type="match status" value="2"/>
</dbReference>
<dbReference type="OrthoDB" id="522106at2759"/>
<feature type="transmembrane region" description="Helical" evidence="4">
    <location>
        <begin position="481"/>
        <end position="502"/>
    </location>
</feature>
<dbReference type="CDD" id="cd01428">
    <property type="entry name" value="ADK"/>
    <property type="match status" value="2"/>
</dbReference>
<organism evidence="5 6">
    <name type="scientific">Symbiodinium pilosum</name>
    <name type="common">Dinoflagellate</name>
    <dbReference type="NCBI Taxonomy" id="2952"/>
    <lineage>
        <taxon>Eukaryota</taxon>
        <taxon>Sar</taxon>
        <taxon>Alveolata</taxon>
        <taxon>Dinophyceae</taxon>
        <taxon>Suessiales</taxon>
        <taxon>Symbiodiniaceae</taxon>
        <taxon>Symbiodinium</taxon>
    </lineage>
</organism>
<evidence type="ECO:0000256" key="4">
    <source>
        <dbReference type="SAM" id="Phobius"/>
    </source>
</evidence>
<dbReference type="AlphaFoldDB" id="A0A812VIX3"/>
<evidence type="ECO:0000313" key="6">
    <source>
        <dbReference type="Proteomes" id="UP000649617"/>
    </source>
</evidence>
<evidence type="ECO:0000313" key="5">
    <source>
        <dbReference type="EMBL" id="CAE7638323.1"/>
    </source>
</evidence>
<keyword evidence="6" id="KW-1185">Reference proteome</keyword>
<dbReference type="SUPFAM" id="SSF47391">
    <property type="entry name" value="Dimerization-anchoring domain of cAMP-dependent PK regulatory subunit"/>
    <property type="match status" value="1"/>
</dbReference>
<dbReference type="PANTHER" id="PTHR23359">
    <property type="entry name" value="NUCLEOTIDE KINASE"/>
    <property type="match status" value="1"/>
</dbReference>
<sequence>MWRPSFSREYDSTPVEAASGSVVMEPKCDTNLSSWEFKACQLLSRQAFRYWKVEILVNALSAMKAPVDLVCVRCPSDVRHRAGYSPRHNRIWMCANRFWNPFEFRRVLVHELTHAFDFARAKVDTGSCVHMACTEVRAWNLSGECDLWPNSFKYLGEDMINRKQQCVRDGALASLLENERCQDSAVARAALHEAWDQCWKDYWPFTTQPDPVPMPATMVMEKQFWSFFSTYAMNKFKFAMQQGSCQVPTGEGSCLRIAVTAVECAAECEKRGDCIAFDRPNVYGKAGCCLYSGNSVTSDGKGGNKACFVLQSPAEVSAKSGGDQFGEVWREPAVSSTMHLDTSDHGAAAKAVMDLCMPWSHCSFRIYSCQGQPLYALHARMMQSLENPLLSIWAYEVRNGTGHYLGRTSELQSGYHPIKLFDEKNRNVVTLSTIWTSFSAIYSGTWYINNQFPAEPIERNLMADARLVTFLAAHQFAAQGWFGPFWSVVVWVSLLCAVYLAVRMWRTADSRKSEQLLVEAKEMLGCGKEESSSEEEQQACFGRLGHALAAVTDASLDAWGALGSMVPEQKEFGAETNAYLESYEVYDLFAHLLRQVLVERPENPLKFLQECLKDQSKLSVCVMGPPGVNRSKYCQQLAADFKVKHIHVGKLLRAKKELKDIIDAGELVSDDVVVDIVKEELRKAKHTGWVLDGFPRTKVQAQSLAAASKELGTSLDSVLLLESSEDLARQNFAAKVDAPDPAVKQEVAEMRLQQYKRHVLTISEFFKNSVRRVEIHGGEDEQKSVYATISSNVQYRAYSNAPLRMQRVCILGPCGSGRTMQCQLLAKRLGVVHVDLAALLREKQEAEGQEVDEVPPEYLSDEEACALIGARLRKTDCVRKGWVLDGFPKTRAQAEFLRQAHLWPSRIVQLQVADAVVETRVSSRRLDPVTGTAYYSNPNSVAVRQRLIRCQHDEGEKVKERVNMFLDNVPQVCESWKRVFTTVLADGQPDDVASGVYEKVSNPLPSELAQDPNSGL</sequence>
<dbReference type="InterPro" id="IPR033690">
    <property type="entry name" value="Adenylat_kinase_CS"/>
</dbReference>
<dbReference type="CDD" id="cd22979">
    <property type="entry name" value="DD_AK8"/>
    <property type="match status" value="1"/>
</dbReference>
<dbReference type="GO" id="GO:0005524">
    <property type="term" value="F:ATP binding"/>
    <property type="evidence" value="ECO:0007669"/>
    <property type="project" value="InterPro"/>
</dbReference>
<evidence type="ECO:0000256" key="1">
    <source>
        <dbReference type="ARBA" id="ARBA00022679"/>
    </source>
</evidence>
<gene>
    <name evidence="5" type="primary">Ak8</name>
    <name evidence="5" type="ORF">SPIL2461_LOCUS16868</name>
</gene>
<evidence type="ECO:0000256" key="2">
    <source>
        <dbReference type="ARBA" id="ARBA00022741"/>
    </source>
</evidence>
<dbReference type="GO" id="GO:0006139">
    <property type="term" value="P:nucleobase-containing compound metabolic process"/>
    <property type="evidence" value="ECO:0007669"/>
    <property type="project" value="InterPro"/>
</dbReference>
<proteinExistence type="predicted"/>
<reference evidence="5" key="1">
    <citation type="submission" date="2021-02" db="EMBL/GenBank/DDBJ databases">
        <authorList>
            <person name="Dougan E. K."/>
            <person name="Rhodes N."/>
            <person name="Thang M."/>
            <person name="Chan C."/>
        </authorList>
    </citation>
    <scope>NUCLEOTIDE SEQUENCE</scope>
</reference>
<dbReference type="InterPro" id="IPR027417">
    <property type="entry name" value="P-loop_NTPase"/>
</dbReference>
<dbReference type="Pfam" id="PF09768">
    <property type="entry name" value="Peptidase_M76"/>
    <property type="match status" value="1"/>
</dbReference>
<dbReference type="PRINTS" id="PR00094">
    <property type="entry name" value="ADENYLTKNASE"/>
</dbReference>
<dbReference type="EMBL" id="CAJNIZ010042799">
    <property type="protein sequence ID" value="CAE7638323.1"/>
    <property type="molecule type" value="Genomic_DNA"/>
</dbReference>
<keyword evidence="3" id="KW-0418">Kinase</keyword>
<name>A0A812VIX3_SYMPI</name>
<comment type="caution">
    <text evidence="5">The sequence shown here is derived from an EMBL/GenBank/DDBJ whole genome shotgun (WGS) entry which is preliminary data.</text>
</comment>
<dbReference type="GO" id="GO:0019205">
    <property type="term" value="F:nucleobase-containing compound kinase activity"/>
    <property type="evidence" value="ECO:0007669"/>
    <property type="project" value="InterPro"/>
</dbReference>
<keyword evidence="4" id="KW-1133">Transmembrane helix</keyword>
<keyword evidence="4" id="KW-0472">Membrane</keyword>
<dbReference type="InterPro" id="IPR019165">
    <property type="entry name" value="Peptidase_M76_ATP23"/>
</dbReference>
<keyword evidence="1" id="KW-0808">Transferase</keyword>
<keyword evidence="4" id="KW-0812">Transmembrane</keyword>
<dbReference type="Pfam" id="PF00406">
    <property type="entry name" value="ADK"/>
    <property type="match status" value="2"/>
</dbReference>
<keyword evidence="2" id="KW-0547">Nucleotide-binding</keyword>
<evidence type="ECO:0000256" key="3">
    <source>
        <dbReference type="ARBA" id="ARBA00022777"/>
    </source>
</evidence>
<accession>A0A812VIX3</accession>